<feature type="compositionally biased region" description="Low complexity" evidence="1">
    <location>
        <begin position="559"/>
        <end position="576"/>
    </location>
</feature>
<proteinExistence type="predicted"/>
<evidence type="ECO:0000256" key="1">
    <source>
        <dbReference type="SAM" id="MobiDB-lite"/>
    </source>
</evidence>
<protein>
    <submittedName>
        <fullName evidence="3">DEP domain-containing protein</fullName>
    </submittedName>
</protein>
<organism evidence="2 3">
    <name type="scientific">Macrostomum lignano</name>
    <dbReference type="NCBI Taxonomy" id="282301"/>
    <lineage>
        <taxon>Eukaryota</taxon>
        <taxon>Metazoa</taxon>
        <taxon>Spiralia</taxon>
        <taxon>Lophotrochozoa</taxon>
        <taxon>Platyhelminthes</taxon>
        <taxon>Rhabditophora</taxon>
        <taxon>Macrostomorpha</taxon>
        <taxon>Macrostomida</taxon>
        <taxon>Macrostomidae</taxon>
        <taxon>Macrostomum</taxon>
    </lineage>
</organism>
<feature type="region of interest" description="Disordered" evidence="1">
    <location>
        <begin position="763"/>
        <end position="797"/>
    </location>
</feature>
<feature type="region of interest" description="Disordered" evidence="1">
    <location>
        <begin position="938"/>
        <end position="962"/>
    </location>
</feature>
<dbReference type="PANTHER" id="PTHR16206:SF4">
    <property type="entry name" value="PROTEIN LET-99"/>
    <property type="match status" value="1"/>
</dbReference>
<feature type="region of interest" description="Disordered" evidence="1">
    <location>
        <begin position="92"/>
        <end position="160"/>
    </location>
</feature>
<dbReference type="Gene3D" id="1.10.10.10">
    <property type="entry name" value="Winged helix-like DNA-binding domain superfamily/Winged helix DNA-binding domain"/>
    <property type="match status" value="1"/>
</dbReference>
<dbReference type="WBParaSite" id="maker-unitig_20497-snap-gene-0.2-mRNA-1">
    <property type="protein sequence ID" value="maker-unitig_20497-snap-gene-0.2-mRNA-1"/>
    <property type="gene ID" value="maker-unitig_20497-snap-gene-0.2"/>
</dbReference>
<keyword evidence="2" id="KW-1185">Reference proteome</keyword>
<dbReference type="InterPro" id="IPR036388">
    <property type="entry name" value="WH-like_DNA-bd_sf"/>
</dbReference>
<feature type="region of interest" description="Disordered" evidence="1">
    <location>
        <begin position="558"/>
        <end position="583"/>
    </location>
</feature>
<dbReference type="PANTHER" id="PTHR16206">
    <property type="entry name" value="DEP DOMAIN-CONTAINING"/>
    <property type="match status" value="1"/>
</dbReference>
<name>A0A1I8F4R0_9PLAT</name>
<evidence type="ECO:0000313" key="2">
    <source>
        <dbReference type="Proteomes" id="UP000095280"/>
    </source>
</evidence>
<dbReference type="Proteomes" id="UP000095280">
    <property type="component" value="Unplaced"/>
</dbReference>
<sequence length="962" mass="103680">MCRRAARPVESFAHNAATASICRRDSTSAGPRSLHLGSQLVKAPAELVRGFGVAVRRGGSVNSRALVRVQRAKNLGRRNRVACNRAGARRWLPAPEARRGRVSGASGEAGQASPTPASVCGGQHHRRKASSTGRLAFRGRRRGRQYHTGSSHPAASHFSRSFLKPGERWPAFVTQKCSGQSCAAQGAPCVRKQRGGVTAISLNRLATTGSWCCGVARRGVSGGAGVRSAVPSSGESRSELCGFPSDRFHVLGGVVTNGSFFLRVSARRAPACFRFPASPGAVGWVASDSKLELNLHQPDRDEEHKRVSARLGDGLVNYDAIGRQLRVRCPVVQPLGIVLSGGRGCLRGIGVPVLRLSGWAAYQPRCGSSSLGRCRKPPWPEVPDTHRFTFRAGRYRHANRPAGHGRVAVAGAIRSGPAALERMINNVYKDFKSVRTDKEFRVFDTAPGSDAVDWLQSALSKNPSFGSNRRRHQVCSCSASFTRAASFTMFAAAAANSKYDTEPFEDSSSRLYKFSLVETTLSPLSARQPSQAMGLPGLSAAAASCRAFLVRQEGDQPLSASSSASGGAACATPAQPGSGGGAAGQEEEDLAYIWLDSALTRMRELLELRSIDALTDARQLRADFVRDNLTSAGQAGTRPIRCRPGLPSYEGFELEIFAELCEFFEGRDAEPLVPPDLRDLFINRAGCATPPARRRHRRRFRRHPIGAPAMTSSCAEIMRQLTRQPGASATDDADCSDANWSLMNQPPLRLARVCHSDCEFDAEDDGGGRRRLRRLPPPPPLAQTLSAPATSEADGLGREQELLQSVQDPGNAADGGVHPLDGDSLLASGLQLAALFFAPGRRRRLHQLLRAMHKLGANPRLRLDPVLPTAHVVLHSLASCVLRRKPEVREPRHPQSEQPDVFALQLFSLSGRLASDQALLNLLEGLLSDENLPAREKRPQAAPVQGVAPRTCTRPLPGCRGR</sequence>
<reference evidence="3" key="1">
    <citation type="submission" date="2016-11" db="UniProtKB">
        <authorList>
            <consortium name="WormBaseParasite"/>
        </authorList>
    </citation>
    <scope>IDENTIFICATION</scope>
</reference>
<accession>A0A1I8F4R0</accession>
<dbReference type="AlphaFoldDB" id="A0A1I8F4R0"/>
<evidence type="ECO:0000313" key="3">
    <source>
        <dbReference type="WBParaSite" id="maker-unitig_20497-snap-gene-0.2-mRNA-1"/>
    </source>
</evidence>